<keyword evidence="6" id="KW-0511">Multifunctional enzyme</keyword>
<dbReference type="InterPro" id="IPR057326">
    <property type="entry name" value="KR_dom"/>
</dbReference>
<dbReference type="SMART" id="SM00823">
    <property type="entry name" value="PKS_PP"/>
    <property type="match status" value="4"/>
</dbReference>
<dbReference type="InterPro" id="IPR016036">
    <property type="entry name" value="Malonyl_transacylase_ACP-bd"/>
</dbReference>
<dbReference type="InterPro" id="IPR032821">
    <property type="entry name" value="PKS_assoc"/>
</dbReference>
<dbReference type="SUPFAM" id="SSF51735">
    <property type="entry name" value="NAD(P)-binding Rossmann-fold domains"/>
    <property type="match status" value="8"/>
</dbReference>
<dbReference type="SMART" id="SM01294">
    <property type="entry name" value="PKS_PP_betabranch"/>
    <property type="match status" value="4"/>
</dbReference>
<dbReference type="SMART" id="SM00822">
    <property type="entry name" value="PKS_KR"/>
    <property type="match status" value="4"/>
</dbReference>
<dbReference type="GO" id="GO:0004315">
    <property type="term" value="F:3-oxoacyl-[acyl-carrier-protein] synthase activity"/>
    <property type="evidence" value="ECO:0007669"/>
    <property type="project" value="InterPro"/>
</dbReference>
<dbReference type="InterPro" id="IPR036736">
    <property type="entry name" value="ACP-like_sf"/>
</dbReference>
<dbReference type="Pfam" id="PF08659">
    <property type="entry name" value="KR"/>
    <property type="match status" value="4"/>
</dbReference>
<name>A0A3B0BXZ8_9ACTN</name>
<dbReference type="Pfam" id="PF00109">
    <property type="entry name" value="ketoacyl-synt"/>
    <property type="match status" value="4"/>
</dbReference>
<proteinExistence type="predicted"/>
<feature type="domain" description="Ketosynthase family 3 (KS3)" evidence="9">
    <location>
        <begin position="3058"/>
        <end position="3484"/>
    </location>
</feature>
<evidence type="ECO:0000256" key="5">
    <source>
        <dbReference type="ARBA" id="ARBA00023194"/>
    </source>
</evidence>
<sequence>MSNDDKLRDYLKRVMVDLRHTRRQLGELEAKDTEPIAIVGMACRYPGGVSSPEDLWQLVASGGDAVTGFPADRGWDLDAIYDPDPARTGRTYVREGGFLHDAGDFDPAFFGISPREALVMDPQQRLLLETSWEAFERAGIDPATARGTRAGVFVGTNGQDHAYLQRQGDSDIEAHLVTANTAAVVSGRISYALGLEGPAVTVDTACSSSLVALHLAAQALRRGECSVALAGGVTVMATPNTFVAFSAQRGLSPDGRCRAFSSTADGTGMSEGVGVLLLERLSDARRLGHDVLAVIRGSAVNQDGASNGLTAPNGPSQVRVIQQALENARLTASQVDAVEAHGTATTLGDPIEAEALLATYGQEHAADRPLWLGSIKSNMGHTQAASGVAGVIKMVMAIRNGVLPQTLHVDEPTGQVDWSAGGVRLLTEAVQWPESDHPRRAAVSSFGVSGTNAHTIIEQAPALDEEPAGEPAEAPAAGALPWVLSAKSEAALRAQAERLLSFLEAGPGRSPAGIGFSLATTRAAWDRRAAVVGESLEELTEGVRALASGTPSAAVVQGAGRLGDKTGFLFSGQGSQRAGMGRELYAAFPAFAAAYDEIRTHLDVTLDADAEQLNQTGSTQPALFAVEVALFRLLESFGIRPDYVAGHSVGEIAAAHVAGVLSLEDAAKLVSARAALMQALPAGGAMVAIQATEDEVLPHLTDQVGIAAINGPRSVVVSGAEDAVLAIAELFAQQGRKTSRLKVSHAFHSPLMDPMLDEFAGVVRGLTFHEPRIPVVSNLTGRLAESYTPEYWVRHVREAVRFADGVQTLHDLGVTIFVEIGPGGVLSGMAQGCLDEAVTIPLLRADRPEQQAVTTALAELHVHGVSPDWQALFPGARRVDLPTYAFQQQRYWLEAPEAEAAAVDAVDAEFWASVEREDAQSLAATLGLSAEELDVVVPKLSAWRRQRREQSVVDGWRYQLTWQPLNGLTATDLSGSTWLFAAPEGDAWAETVRAALAGRGARLIPLTAGPDAGRETLAAELTRAAAEAAEAEGAETGALQGVLSLLAADETASAGHPAVSRGLAQTVALAQALGDAGIDAPLWCATRGAAATGRSDDAPLSAVQHQVWGFGRALALEHARRWGGLIDLPTAVDERAAGRIAAVLNQGAGTVEDQVAVRASGVFTARLAHARSGAGRPWTARGTALITGGTGALGGHVARWLAGAGAEHLVLTSRRGADAPGAAALKAELEELGARVTLAACDVADRDAVAALLAEHDFTSVFHAAGVEQFAPFDELTPADFARTSAAKAAGAAHLDELLGDRELDAFVLFSSIAGVWGSGLQTAYAAANASLDGLAARRRARGLTATAIAWGPWADGGMVTDADEEHLRRRGVNTLPAALAVTAIQRALDCDDTTAVVADIDWERFIGPFTLGRPSALLSDLPEVRRAGTAAPAAGTAAGTTPLAAQLAGLPEAKRTEALTDLVRAHVAAVLGHASAADVEPDRAFKDLGFDSLTAVELRNKVNAATGLALPPTLVFDYPNATALARFLHGELLGSQAAALQEQHTAADDEPIAIVAMSCRLPGGVDSPEALWDLVTAGGDAISEFPADRGWDVDALYDPDPDRPGKTYARDGGFLYGATGFDAGFFGISPREALAMDPQQRLLLETSWEAFERAGITPAQLRGSRTGVFVGMAYQGYGADVRRTPEGVEGHRLVGGASSVVSGRVAYTFGLEGPAVTIDTACSSSLVALHLAVQSLRNGECTMALAGGVTVMASPSVFVEFSRQRGLSPDGRCRAFGADADGTGWSEGVGVVLVERLSDAVRNGHEILAVVRGSAVNQDGASNGLTAPNGPAQQRVIRQALASAGLAPADVDAVEAHGTGTTLGDPIEAQALLATYGQERPEGQPLWLGSLKSNIGHTQAAAGVAGIIKMVMAMRHGLLPQTLHADEPTPHVDWSAGEVRLLTEAVQWPESDRPRRAAISSFGVSGTNAHTIIEQAPATAELPATPGTDGTVVPWVLSGKGEAALRAQAARLAGHLDTTDGWTASDVGLSLASRETFEDRAVLLAQGPDEFRQALAALAAGEPAANVTLGRARTEGKTGFLFSGQGSQRLGMGRELYEAFPVFADAYDEVCARLDAPVDVDSEELHRTGSTQPALFAVEVALFRLLESFGIRPDYVAGHSVGEIAAAHVAGVLSLEDAAKLVSARAALMQALPAGGAMVAVQATEEEVLPHLTDAVGIAAINGPRSVVVSGAEDAVTAIAEVFAGQGRKTSRLKVSHAFHSPLMDPMLDEFAEVVRGLTFNEPQIPVVSNLTGRLAESYTPEYWVRHVREAVRFADGVQTLGELGVTTFVEIGPGGVLSALAQGCLDDAVAVPVLRADRPERQAVTTALAELHVHGVSPDWQALFPGAHRVTLPTYAFQRERFWLEGDEDPAAVAAPADAADSGFWDTVEREDVESLAATLGVGADASLSAILPRLSAWRRQRREQSVVDGWRYRVTWKPLGALPEAGASGTWLLVTAGESAWADSVRTALGERGLELVTLVAGPGTDRAALAGELTRELSGTGPVAGVLSLLAEDESDSAGHPGLSHGLAATLCLVQALGDAGIDAPLWCATRGAVTTGRSDRVDHPLQAQVWGFGRAAALEYPQRWGGLLDLPELLDARTAARVAAVLGQKAEDQVAVRSSGVFGRRLVRAGRTADAAQGWSPRGTVLITGGTGALGGHVARWLAGAGAEHLVLTSRRGPAAPGAAELVAELEELGATATVVACDAADRDALRALLAEHPVNAVVHAAGVGDHVMIEDSGPAGFAGTVSAKAAGATHLDELLAGQELDAFVMFSSGAGIWGGASQGAYSAANAYLDALAEHRRANGRTALAVSWGGWAEGGMAGVGDGEEMLRRRGLPPMQPALAISALEQALADGETTLTVADFDWERFIGPFTVTRPSALLSDVPEARRALEAPASGGAEAGNALAAKLAGLSAGEQDRTLVDLVRSHAAAVLGHDGAAAVEPGRAFNDLGFDSLTAVELRNKLTADTGLKLPTTLVFDYPNATALARFLRAELLGSQTAAPLEQRTAGADDNEPIAIVAMSCRLPGGVGSPEDLWQLVMSGGDAIAGFPEDRGWDIENLYDPDPGTPGKTYARDGGFLYDAGDFDAALFGISPREALAMDPQQRLLLEASWEAFERAGLDPASLKGSRTGVFVGMSFQGYGAGLPQVPEGVEGHLLTGSAASVVSGRVAYSFGLEGPAVTVDTACSSSLVALHLAIQSLRNGESTMAVAGGVNVMAVPAAFVEFSRQRGLSADGRCKAFGAGADGTGWAEGVGVVLVERLSDAVRNGHDVLAVVRGSAVNQDGASNGLTAPNGPAQQRVIRQALASAGLTETDVDVVEAHGTGTALGDPIEAQALLATYGQDRSEDEPLWLGSLKSNIGHAQAASGVAGVIKMVMAMRHGVLPRTLHADEATPHVDWSAGTVRLLTEAVDWPEPGRPRRAGISSFGVSGTNAHTIIEQAPVAEPAAVAPVEVASATVPWLLSGKSEAALRAQAERLLSLTADGAPAEPSLTDVGFSLATTRAALEHRAAVVGADRDRIAEGLRALASGAPAPGVVLGRADTGQVGFLFSGQGSQRPGMGRELYDAFPAFAEAYDAVCAHLDRHLDRPLRDVAFGEDGDELNRTAFTQPALFAHEVAIHRLLESWGVRPDYLAGHSVGEIAAAHVAGVLSLEDAATLVTARARLMQALPEGGAMVAVQAGEDEVLPHLTDRVSIAAVNGPRSVVVSGAEDAVTAIAEAFAGQGRKTSRLKVSHAFHSPLMDPMLEDFARVVGGLRFEQPRIPVVSNVTGELVDAYTAAYWVRHVREAVRFADGIRTLDDLGVTTFVEVGPGGVLSGMAQGCLDGAVTVPSVRAGSPEPEAVTAAVAQLHVHGVPVDWPAFFAGRGARRADLPTYAFQHQRYWLETTAPIAAVAASDAVEAGFWETVEREDAQSLAATLDLPAEQLDAVLPRLSAWRRQQRRESAAEGWTYRAGWKPLSGLRTHELPGTWLFLVTEETEWTAAVADGLTARGARLTPVLVDPAADRGTLLRQLTEAAGSSTPVDGVLSLLGTDERPHPAHPALSVGTALTLALVQALGDAGIDAPLWALTRQAMSTGRSDAVPSAAQNAVWGLGRVAALEYAQRWGGLIDLPETIDDRIAGRLAAVLGQSAEDQVAVRARGVFGRRLSHAPARRNGRAGQRWTPRGTVLITGGTGALGGHVARWLAGAGAEHLVLTSRRGLDAPGAAELKSELEELGARVTVAACDVADREALAALLAQHPVHAVVHTAGVDHLEPLDGMTPGSFADVLAAKAAGALHLHDLLGDQELDAFVLFSSIAGVWGSGYQAAYAAANALLDGLAEQRRAQGLTATAVAWGPWAGGGMAESDGADERLRRRGLIPMPAALAVAGLRQALDSGEPTATVADIDWERFLPPFTVGRPSALLGDLPEAGRILTAGSGTGGADGAAAASPLAARLAGMPGSEQHALLVELVRTHAAAVLGHSGAGEVEADRAFKDLGFDSLTAVELRNKLNAETGLALPPTLVFDYPNAHALARQLHTEITGSTAAAAPETATAAAEDDDPIAIVGMACRYPGGVRSPEDLWQLVVSGGDAVGEFPADRGWDVDGIYDPDPDASGKTYTRHGGFLYEAGEFDPAFFGISPREAVAMDPQQRLLLETTWETFERAGIDADAVRGSRTGVFVGSGYQDYAAQAFNAIDDSEGFFGTGNSASIMSGRIAYTLGLEGPAVTVDTACSSSLVALHWAVQALRNGECSMALAGGVMVMSTPRAFVEFSRQRGLAADGRCKAFGAGADGTGWAEGVGMLLVERLSDARRNGHQVLAVVRGSAVNQDGASNGLTAPNGPAQQRVIRQALTAAGLTAADIDAVEAHGTGTRLGDPIEAQALLATYGQERPEGQPLWLGSLKSNIGHAQAAAGVGGIIKMVMAMRHGLLPRTLHVDEPTPHVDWSAGDVRLLTEAMDWPESDHPRRAAVSSFGVSGTNAHTIIEQAPPAPAEEMAEEPEAAPGLLPWVLSAKTSAALRDQARRLLSFMDDGMSPADVGFSLATTRSTLRHRAAVIGETCDDFRRGLGYLAAGMPSPGVVQGRPGGKAGFLFSGQGSQRLGMGRELYEAFPVFAEAYDEVCMRLDEPVDVEAETLHQTGSTQPALFAVEVALFRLLESWGVRPDYVAGHSVGEIAAAHVAGVLSLEDAAKLVSARAALMQALPAGGAMVAVQATEDEVLPHLTDGAGIAAINGPESLVVSGAEDAVLKIAEVFKQEGRKTSRLKVSHAFHSPLMDPMLEDFAEVVRGLTFHEPRIPVVSNLTGRLAETYTPEYWVQHVREAVRFADGVRTLHDLGVTTFVEIGPGGVLSGMAQGCLDEAVTVPVLRADRPERQALVTALAHLHTHGVPVDWSAYFSGARKTDLPTYAFQHERYWVDAPEAAAASAVTDPVDAEFWETVEREDLQALAGTLDIRAEDTFSDVLPRLSSWRRQRKEQSAVDGWRYGITWKGIPDPGAPAADRNGVWLVLVSAAQLGDDWVTACLSGLTGRGLAALPVPVEPAAGRKDLAAQLAGAAGDESVAGVLSLLAVDGSPSPAAPALTSGVALSVLLVQALGDAGVDAPLWCATRTAMSVSTADAVADPHQCLVWGLGRVAALEHAQRWGGLIDLPAAVDDRVAGRLAAVLGQSAEDQVAIRDRGVFVRRLSRMPAGRTGRTWSPRGTVLITGGTGALGGHVARWLAGAGAEHLVLTSRRGLDAPGAGELKAELEELGARVTVAACDVADREALAALLAEHPVNAVVHTAGTAEAGMLAETNLGDFAATVAAKALGAVHLHDLLGDQELDAFVLFSSISGVWGGGGQAAYSAANAFLDGLAQHRRDRGLAATAIAWGPWGEGGMVADAGDEERLRQRGLTVLRPDRAVSALHGALSDGDAAVTVADVDWERFVVPFTLSRPSVLLSELPEVRDALAEEPAEPSAEPSVLKQKLSALSEGEQQRLLVDTVCAHAAAVLGHSGSSAVEPDLAFRDLGFDSLTAVELRNLLTADTGLTLPATLVFDHPTPEAIARYLRSELAGGAGPDEVSVFSELDRLESVLSTAASAEETVRAGVRRRLTELLSLVNSAGDQGAESADAQRQLEDATIDDIFDLIDQDLENS</sequence>
<dbReference type="FunFam" id="3.40.366.10:FF:000002">
    <property type="entry name" value="Probable polyketide synthase 2"/>
    <property type="match status" value="4"/>
</dbReference>
<dbReference type="Pfam" id="PF02801">
    <property type="entry name" value="Ketoacyl-synt_C"/>
    <property type="match status" value="4"/>
</dbReference>
<dbReference type="SUPFAM" id="SSF53901">
    <property type="entry name" value="Thiolase-like"/>
    <property type="match status" value="4"/>
</dbReference>
<dbReference type="InterPro" id="IPR041618">
    <property type="entry name" value="PKS_DE"/>
</dbReference>
<feature type="domain" description="Ketosynthase family 3 (KS3)" evidence="9">
    <location>
        <begin position="4584"/>
        <end position="5010"/>
    </location>
</feature>
<dbReference type="PANTHER" id="PTHR43775:SF51">
    <property type="entry name" value="INACTIVE PHENOLPHTHIOCEROL SYNTHESIS POLYKETIDE SYNTHASE TYPE I PKS1-RELATED"/>
    <property type="match status" value="1"/>
</dbReference>
<dbReference type="Gene3D" id="3.40.47.10">
    <property type="match status" value="4"/>
</dbReference>
<reference evidence="10 11" key="1">
    <citation type="journal article" date="2015" name="Antonie Van Leeuwenhoek">
        <title>Streptomyces klenkii sp. nov., isolated from deep marine sediment.</title>
        <authorList>
            <person name="Veyisoglu A."/>
            <person name="Sahin N."/>
        </authorList>
    </citation>
    <scope>NUCLEOTIDE SEQUENCE [LARGE SCALE GENOMIC DNA]</scope>
    <source>
        <strain evidence="10 11">KCTC 29202</strain>
    </source>
</reference>
<dbReference type="Gene3D" id="3.40.50.720">
    <property type="entry name" value="NAD(P)-binding Rossmann-like Domain"/>
    <property type="match status" value="4"/>
</dbReference>
<dbReference type="CDD" id="cd08952">
    <property type="entry name" value="KR_1_SDR_x"/>
    <property type="match status" value="4"/>
</dbReference>
<dbReference type="InterPro" id="IPR001227">
    <property type="entry name" value="Ac_transferase_dom_sf"/>
</dbReference>
<evidence type="ECO:0000256" key="4">
    <source>
        <dbReference type="ARBA" id="ARBA00022679"/>
    </source>
</evidence>
<feature type="domain" description="Ketosynthase family 3 (KS3)" evidence="9">
    <location>
        <begin position="33"/>
        <end position="459"/>
    </location>
</feature>
<dbReference type="InterPro" id="IPR016039">
    <property type="entry name" value="Thiolase-like"/>
</dbReference>
<keyword evidence="2" id="KW-0596">Phosphopantetheine</keyword>
<dbReference type="Gene3D" id="3.40.366.10">
    <property type="entry name" value="Malonyl-Coenzyme A Acyl Carrier Protein, domain 2"/>
    <property type="match status" value="4"/>
</dbReference>
<evidence type="ECO:0000256" key="3">
    <source>
        <dbReference type="ARBA" id="ARBA00022553"/>
    </source>
</evidence>
<dbReference type="PROSITE" id="PS50075">
    <property type="entry name" value="CARRIER"/>
    <property type="match status" value="4"/>
</dbReference>
<organism evidence="10 11">
    <name type="scientific">Streptomyces klenkii</name>
    <dbReference type="NCBI Taxonomy" id="1420899"/>
    <lineage>
        <taxon>Bacteria</taxon>
        <taxon>Bacillati</taxon>
        <taxon>Actinomycetota</taxon>
        <taxon>Actinomycetes</taxon>
        <taxon>Kitasatosporales</taxon>
        <taxon>Streptomycetaceae</taxon>
        <taxon>Streptomyces</taxon>
    </lineage>
</organism>
<accession>A0A3B0BXZ8</accession>
<dbReference type="InterPro" id="IPR015083">
    <property type="entry name" value="NorB/c/GfsB-D-like_docking"/>
</dbReference>
<dbReference type="SUPFAM" id="SSF47336">
    <property type="entry name" value="ACP-like"/>
    <property type="match status" value="4"/>
</dbReference>
<dbReference type="EMBL" id="RBAM01000001">
    <property type="protein sequence ID" value="RKN77248.1"/>
    <property type="molecule type" value="Genomic_DNA"/>
</dbReference>
<dbReference type="FunFam" id="3.40.47.10:FF:000019">
    <property type="entry name" value="Polyketide synthase type I"/>
    <property type="match status" value="4"/>
</dbReference>
<dbReference type="GO" id="GO:0033068">
    <property type="term" value="P:macrolide biosynthetic process"/>
    <property type="evidence" value="ECO:0007669"/>
    <property type="project" value="UniProtKB-ARBA"/>
</dbReference>
<keyword evidence="5" id="KW-0045">Antibiotic biosynthesis</keyword>
<dbReference type="SUPFAM" id="SSF55048">
    <property type="entry name" value="Probable ACP-binding domain of malonyl-CoA ACP transacylase"/>
    <property type="match status" value="4"/>
</dbReference>
<dbReference type="GO" id="GO:0004312">
    <property type="term" value="F:fatty acid synthase activity"/>
    <property type="evidence" value="ECO:0007669"/>
    <property type="project" value="TreeGrafter"/>
</dbReference>
<dbReference type="InterPro" id="IPR016035">
    <property type="entry name" value="Acyl_Trfase/lysoPLipase"/>
</dbReference>
<evidence type="ECO:0000259" key="8">
    <source>
        <dbReference type="PROSITE" id="PS50075"/>
    </source>
</evidence>
<dbReference type="RefSeq" id="WP_120752864.1">
    <property type="nucleotide sequence ID" value="NZ_RBAM01000001.1"/>
</dbReference>
<dbReference type="GO" id="GO:0031177">
    <property type="term" value="F:phosphopantetheine binding"/>
    <property type="evidence" value="ECO:0007669"/>
    <property type="project" value="InterPro"/>
</dbReference>
<dbReference type="Pfam" id="PF16197">
    <property type="entry name" value="KAsynt_C_assoc"/>
    <property type="match status" value="3"/>
</dbReference>
<dbReference type="SUPFAM" id="SSF52151">
    <property type="entry name" value="FabD/lysophospholipase-like"/>
    <property type="match status" value="4"/>
</dbReference>
<dbReference type="OrthoDB" id="9778690at2"/>
<feature type="domain" description="Carrier" evidence="8">
    <location>
        <begin position="4490"/>
        <end position="4565"/>
    </location>
</feature>
<dbReference type="PROSITE" id="PS00012">
    <property type="entry name" value="PHOSPHOPANTETHEINE"/>
    <property type="match status" value="4"/>
</dbReference>
<dbReference type="Pfam" id="PF22621">
    <property type="entry name" value="CurL-like_PKS_C"/>
    <property type="match status" value="1"/>
</dbReference>
<dbReference type="InterPro" id="IPR018201">
    <property type="entry name" value="Ketoacyl_synth_AS"/>
</dbReference>
<dbReference type="InterPro" id="IPR020841">
    <property type="entry name" value="PKS_Beta-ketoAc_synthase_dom"/>
</dbReference>
<feature type="domain" description="Carrier" evidence="8">
    <location>
        <begin position="5999"/>
        <end position="6074"/>
    </location>
</feature>
<dbReference type="Pfam" id="PF00698">
    <property type="entry name" value="Acyl_transf_1"/>
    <property type="match status" value="4"/>
</dbReference>
<feature type="domain" description="Carrier" evidence="8">
    <location>
        <begin position="2964"/>
        <end position="3039"/>
    </location>
</feature>
<keyword evidence="3" id="KW-0597">Phosphoprotein</keyword>
<dbReference type="FunFam" id="1.10.1200.10:FF:000007">
    <property type="entry name" value="Probable polyketide synthase pks17"/>
    <property type="match status" value="4"/>
</dbReference>
<dbReference type="Proteomes" id="UP000270343">
    <property type="component" value="Unassembled WGS sequence"/>
</dbReference>
<evidence type="ECO:0000313" key="11">
    <source>
        <dbReference type="Proteomes" id="UP000270343"/>
    </source>
</evidence>
<dbReference type="InterPro" id="IPR050091">
    <property type="entry name" value="PKS_NRPS_Biosynth_Enz"/>
</dbReference>
<dbReference type="Gene3D" id="3.30.70.3290">
    <property type="match status" value="4"/>
</dbReference>
<evidence type="ECO:0000313" key="10">
    <source>
        <dbReference type="EMBL" id="RKN77248.1"/>
    </source>
</evidence>
<dbReference type="PROSITE" id="PS00606">
    <property type="entry name" value="KS3_1"/>
    <property type="match status" value="4"/>
</dbReference>
<dbReference type="InterPro" id="IPR014031">
    <property type="entry name" value="Ketoacyl_synth_C"/>
</dbReference>
<dbReference type="InterPro" id="IPR014043">
    <property type="entry name" value="Acyl_transferase_dom"/>
</dbReference>
<evidence type="ECO:0000259" key="9">
    <source>
        <dbReference type="PROSITE" id="PS52004"/>
    </source>
</evidence>
<dbReference type="CDD" id="cd00833">
    <property type="entry name" value="PKS"/>
    <property type="match status" value="4"/>
</dbReference>
<dbReference type="GO" id="GO:0006633">
    <property type="term" value="P:fatty acid biosynthetic process"/>
    <property type="evidence" value="ECO:0007669"/>
    <property type="project" value="InterPro"/>
</dbReference>
<comment type="caution">
    <text evidence="10">The sequence shown here is derived from an EMBL/GenBank/DDBJ whole genome shotgun (WGS) entry which is preliminary data.</text>
</comment>
<dbReference type="InterPro" id="IPR036291">
    <property type="entry name" value="NAD(P)-bd_dom_sf"/>
</dbReference>
<dbReference type="InterPro" id="IPR013968">
    <property type="entry name" value="PKS_KR"/>
</dbReference>
<evidence type="ECO:0000256" key="7">
    <source>
        <dbReference type="ARBA" id="ARBA00023315"/>
    </source>
</evidence>
<keyword evidence="7" id="KW-0012">Acyltransferase</keyword>
<protein>
    <submittedName>
        <fullName evidence="10">SDR family NAD(P)-dependent oxidoreductase</fullName>
    </submittedName>
</protein>
<dbReference type="InterPro" id="IPR014030">
    <property type="entry name" value="Ketoacyl_synth_N"/>
</dbReference>
<dbReference type="NCBIfam" id="NF045894">
    <property type="entry name" value="PKS_plus_SDR"/>
    <property type="match status" value="4"/>
</dbReference>
<dbReference type="Gene3D" id="1.10.1200.10">
    <property type="entry name" value="ACP-like"/>
    <property type="match status" value="4"/>
</dbReference>
<dbReference type="Pfam" id="PF08990">
    <property type="entry name" value="Docking"/>
    <property type="match status" value="1"/>
</dbReference>
<feature type="domain" description="Ketosynthase family 3 (KS3)" evidence="9">
    <location>
        <begin position="1550"/>
        <end position="1976"/>
    </location>
</feature>
<keyword evidence="11" id="KW-1185">Reference proteome</keyword>
<dbReference type="InterPro" id="IPR009081">
    <property type="entry name" value="PP-bd_ACP"/>
</dbReference>
<evidence type="ECO:0000256" key="2">
    <source>
        <dbReference type="ARBA" id="ARBA00022450"/>
    </source>
</evidence>
<comment type="cofactor">
    <cofactor evidence="1">
        <name>pantetheine 4'-phosphate</name>
        <dbReference type="ChEBI" id="CHEBI:47942"/>
    </cofactor>
</comment>
<dbReference type="Pfam" id="PF00550">
    <property type="entry name" value="PP-binding"/>
    <property type="match status" value="4"/>
</dbReference>
<evidence type="ECO:0000256" key="1">
    <source>
        <dbReference type="ARBA" id="ARBA00001957"/>
    </source>
</evidence>
<dbReference type="InterPro" id="IPR006162">
    <property type="entry name" value="Ppantetheine_attach_site"/>
</dbReference>
<keyword evidence="4" id="KW-0808">Transferase</keyword>
<gene>
    <name evidence="10" type="ORF">D7231_00425</name>
</gene>
<feature type="domain" description="Carrier" evidence="8">
    <location>
        <begin position="1458"/>
        <end position="1533"/>
    </location>
</feature>
<dbReference type="Pfam" id="PF18369">
    <property type="entry name" value="PKS_DE"/>
    <property type="match status" value="4"/>
</dbReference>
<dbReference type="SMART" id="SM00825">
    <property type="entry name" value="PKS_KS"/>
    <property type="match status" value="4"/>
</dbReference>
<dbReference type="SMART" id="SM00827">
    <property type="entry name" value="PKS_AT"/>
    <property type="match status" value="4"/>
</dbReference>
<dbReference type="InterPro" id="IPR020806">
    <property type="entry name" value="PKS_PP-bd"/>
</dbReference>
<dbReference type="PANTHER" id="PTHR43775">
    <property type="entry name" value="FATTY ACID SYNTHASE"/>
    <property type="match status" value="1"/>
</dbReference>
<evidence type="ECO:0000256" key="6">
    <source>
        <dbReference type="ARBA" id="ARBA00023268"/>
    </source>
</evidence>
<dbReference type="PROSITE" id="PS52004">
    <property type="entry name" value="KS3_2"/>
    <property type="match status" value="4"/>
</dbReference>